<gene>
    <name evidence="2" type="ORF">F2Q69_00007763</name>
</gene>
<accession>A0A8S9PK02</accession>
<dbReference type="Proteomes" id="UP000712600">
    <property type="component" value="Unassembled WGS sequence"/>
</dbReference>
<feature type="compositionally biased region" description="Basic and acidic residues" evidence="1">
    <location>
        <begin position="22"/>
        <end position="49"/>
    </location>
</feature>
<dbReference type="AlphaFoldDB" id="A0A8S9PK02"/>
<reference evidence="2" key="1">
    <citation type="submission" date="2019-12" db="EMBL/GenBank/DDBJ databases">
        <title>Genome sequencing and annotation of Brassica cretica.</title>
        <authorList>
            <person name="Studholme D.J."/>
            <person name="Sarris P."/>
        </authorList>
    </citation>
    <scope>NUCLEOTIDE SEQUENCE</scope>
    <source>
        <strain evidence="2">PFS-109/04</strain>
        <tissue evidence="2">Leaf</tissue>
    </source>
</reference>
<feature type="compositionally biased region" description="Basic and acidic residues" evidence="1">
    <location>
        <begin position="100"/>
        <end position="116"/>
    </location>
</feature>
<evidence type="ECO:0000313" key="2">
    <source>
        <dbReference type="EMBL" id="KAF3513143.1"/>
    </source>
</evidence>
<name>A0A8S9PK02_BRACR</name>
<sequence>MTRGQSGSDEERHTAKPTPALERAKTPRAKNELDTMEKTDHHAPPQERHHQVRRQLTHGNSPHATTGGPKRGEEKLEIHRSASSTLTKEPSPRSQTPRYVGDENQGRVFDDSRAADSRNSPRTGVKRSEQRSLNILRQRHNGSEDHPQAPPHRHGRSRSVTGTAGSGFGAVVEGFPP</sequence>
<evidence type="ECO:0000256" key="1">
    <source>
        <dbReference type="SAM" id="MobiDB-lite"/>
    </source>
</evidence>
<organism evidence="2 3">
    <name type="scientific">Brassica cretica</name>
    <name type="common">Mustard</name>
    <dbReference type="NCBI Taxonomy" id="69181"/>
    <lineage>
        <taxon>Eukaryota</taxon>
        <taxon>Viridiplantae</taxon>
        <taxon>Streptophyta</taxon>
        <taxon>Embryophyta</taxon>
        <taxon>Tracheophyta</taxon>
        <taxon>Spermatophyta</taxon>
        <taxon>Magnoliopsida</taxon>
        <taxon>eudicotyledons</taxon>
        <taxon>Gunneridae</taxon>
        <taxon>Pentapetalae</taxon>
        <taxon>rosids</taxon>
        <taxon>malvids</taxon>
        <taxon>Brassicales</taxon>
        <taxon>Brassicaceae</taxon>
        <taxon>Brassiceae</taxon>
        <taxon>Brassica</taxon>
    </lineage>
</organism>
<dbReference type="EMBL" id="QGKX02001521">
    <property type="protein sequence ID" value="KAF3513143.1"/>
    <property type="molecule type" value="Genomic_DNA"/>
</dbReference>
<proteinExistence type="predicted"/>
<comment type="caution">
    <text evidence="2">The sequence shown here is derived from an EMBL/GenBank/DDBJ whole genome shotgun (WGS) entry which is preliminary data.</text>
</comment>
<feature type="compositionally biased region" description="Polar residues" evidence="1">
    <location>
        <begin position="81"/>
        <end position="97"/>
    </location>
</feature>
<protein>
    <submittedName>
        <fullName evidence="2">Uncharacterized protein</fullName>
    </submittedName>
</protein>
<feature type="region of interest" description="Disordered" evidence="1">
    <location>
        <begin position="1"/>
        <end position="177"/>
    </location>
</feature>
<feature type="compositionally biased region" description="Basic and acidic residues" evidence="1">
    <location>
        <begin position="70"/>
        <end position="80"/>
    </location>
</feature>
<evidence type="ECO:0000313" key="3">
    <source>
        <dbReference type="Proteomes" id="UP000712600"/>
    </source>
</evidence>